<accession>A0ABQ9G6Y9</accession>
<reference evidence="2 3" key="1">
    <citation type="submission" date="2023-02" db="EMBL/GenBank/DDBJ databases">
        <title>LHISI_Scaffold_Assembly.</title>
        <authorList>
            <person name="Stuart O.P."/>
            <person name="Cleave R."/>
            <person name="Magrath M.J.L."/>
            <person name="Mikheyev A.S."/>
        </authorList>
    </citation>
    <scope>NUCLEOTIDE SEQUENCE [LARGE SCALE GENOMIC DNA]</scope>
    <source>
        <strain evidence="2">Daus_M_001</strain>
        <tissue evidence="2">Leg muscle</tissue>
    </source>
</reference>
<organism evidence="2 3">
    <name type="scientific">Dryococelus australis</name>
    <dbReference type="NCBI Taxonomy" id="614101"/>
    <lineage>
        <taxon>Eukaryota</taxon>
        <taxon>Metazoa</taxon>
        <taxon>Ecdysozoa</taxon>
        <taxon>Arthropoda</taxon>
        <taxon>Hexapoda</taxon>
        <taxon>Insecta</taxon>
        <taxon>Pterygota</taxon>
        <taxon>Neoptera</taxon>
        <taxon>Polyneoptera</taxon>
        <taxon>Phasmatodea</taxon>
        <taxon>Verophasmatodea</taxon>
        <taxon>Anareolatae</taxon>
        <taxon>Phasmatidae</taxon>
        <taxon>Eurycanthinae</taxon>
        <taxon>Dryococelus</taxon>
    </lineage>
</organism>
<evidence type="ECO:0000256" key="1">
    <source>
        <dbReference type="SAM" id="MobiDB-lite"/>
    </source>
</evidence>
<dbReference type="Proteomes" id="UP001159363">
    <property type="component" value="Chromosome 14"/>
</dbReference>
<dbReference type="PANTHER" id="PTHR10773:SF19">
    <property type="match status" value="1"/>
</dbReference>
<keyword evidence="3" id="KW-1185">Reference proteome</keyword>
<evidence type="ECO:0000313" key="2">
    <source>
        <dbReference type="EMBL" id="KAJ8868220.1"/>
    </source>
</evidence>
<evidence type="ECO:0000313" key="3">
    <source>
        <dbReference type="Proteomes" id="UP001159363"/>
    </source>
</evidence>
<feature type="compositionally biased region" description="Basic and acidic residues" evidence="1">
    <location>
        <begin position="1"/>
        <end position="19"/>
    </location>
</feature>
<dbReference type="EMBL" id="JARBHB010000015">
    <property type="protein sequence ID" value="KAJ8868220.1"/>
    <property type="molecule type" value="Genomic_DNA"/>
</dbReference>
<dbReference type="PANTHER" id="PTHR10773">
    <property type="entry name" value="DNA-DIRECTED RNA POLYMERASES I, II, AND III SUBUNIT RPABC2"/>
    <property type="match status" value="1"/>
</dbReference>
<protein>
    <submittedName>
        <fullName evidence="2">Uncharacterized protein</fullName>
    </submittedName>
</protein>
<gene>
    <name evidence="2" type="ORF">PR048_032029</name>
</gene>
<sequence length="362" mass="40821">MGGESRRSSEKREIAEKISADQPIGPARFPPAKIHSDSGPGFGVSASSLSNHSSKRHRRKKRKMDRHVNVSGANDIYYVGAEVSGVNVTNQERRTREKRRSVKERKAFATKKFTDADVEKVKSHILSIPAYESHYTRRHTSWKYIQSHYRSTKMLQSSKSTIYGKIFHEMNLSTKKPKTGTYYTCDKMQTQIAISCAGEKNSVEEMLANQQLADEAYSLKAIDKEPALFDDSTIVITFDMQQCLPTPYVESSVAIYKGIANQVASCLAKHLNNLPLHVKNVVMYSDTCSGQNKNSHMAALCVTVLKNYTSMESLHHKFLVPGHTHMECDIDHVIIDRRSKLVTPHNKIDLLDLLPLIPATFH</sequence>
<name>A0ABQ9G6Y9_9NEOP</name>
<proteinExistence type="predicted"/>
<comment type="caution">
    <text evidence="2">The sequence shown here is derived from an EMBL/GenBank/DDBJ whole genome shotgun (WGS) entry which is preliminary data.</text>
</comment>
<feature type="compositionally biased region" description="Basic residues" evidence="1">
    <location>
        <begin position="53"/>
        <end position="65"/>
    </location>
</feature>
<feature type="region of interest" description="Disordered" evidence="1">
    <location>
        <begin position="1"/>
        <end position="68"/>
    </location>
</feature>